<protein>
    <submittedName>
        <fullName evidence="1">Uncharacterized protein</fullName>
    </submittedName>
</protein>
<dbReference type="EMBL" id="LVZM01017552">
    <property type="protein sequence ID" value="OUC42368.1"/>
    <property type="molecule type" value="Genomic_DNA"/>
</dbReference>
<reference evidence="1 2" key="1">
    <citation type="submission" date="2015-04" db="EMBL/GenBank/DDBJ databases">
        <title>Draft genome of the roundworm Trichinella nativa.</title>
        <authorList>
            <person name="Mitreva M."/>
        </authorList>
    </citation>
    <scope>NUCLEOTIDE SEQUENCE [LARGE SCALE GENOMIC DNA]</scope>
    <source>
        <strain evidence="1 2">ISS45</strain>
    </source>
</reference>
<evidence type="ECO:0000313" key="2">
    <source>
        <dbReference type="Proteomes" id="UP000243006"/>
    </source>
</evidence>
<comment type="caution">
    <text evidence="1">The sequence shown here is derived from an EMBL/GenBank/DDBJ whole genome shotgun (WGS) entry which is preliminary data.</text>
</comment>
<accession>A0A1Y3EGW2</accession>
<feature type="non-terminal residue" evidence="1">
    <location>
        <position position="117"/>
    </location>
</feature>
<dbReference type="Proteomes" id="UP000243006">
    <property type="component" value="Unassembled WGS sequence"/>
</dbReference>
<dbReference type="AlphaFoldDB" id="A0A1Y3EGW2"/>
<name>A0A1Y3EGW2_9BILA</name>
<sequence length="117" mass="13282">MVPVLADEFQQNHQRETMVIIEPLTRTTVAMEGVGHKENHYYRRCCRHLSSCSISLPAIAAKFIILLNYIHNDSHFIAFTGRQQSSLSEELSEKAAINIIKLDRSKNCHHHQATAVA</sequence>
<evidence type="ECO:0000313" key="1">
    <source>
        <dbReference type="EMBL" id="OUC42368.1"/>
    </source>
</evidence>
<organism evidence="1 2">
    <name type="scientific">Trichinella nativa</name>
    <dbReference type="NCBI Taxonomy" id="6335"/>
    <lineage>
        <taxon>Eukaryota</taxon>
        <taxon>Metazoa</taxon>
        <taxon>Ecdysozoa</taxon>
        <taxon>Nematoda</taxon>
        <taxon>Enoplea</taxon>
        <taxon>Dorylaimia</taxon>
        <taxon>Trichinellida</taxon>
        <taxon>Trichinellidae</taxon>
        <taxon>Trichinella</taxon>
    </lineage>
</organism>
<proteinExistence type="predicted"/>
<gene>
    <name evidence="1" type="ORF">D917_00309</name>
</gene>